<dbReference type="Proteomes" id="UP000001203">
    <property type="component" value="Chromosome circular"/>
</dbReference>
<dbReference type="HOGENOM" id="CLU_3403086_0_0_3"/>
<evidence type="ECO:0000313" key="1">
    <source>
        <dbReference type="EMBL" id="ACB51910.1"/>
    </source>
</evidence>
<dbReference type="EMBL" id="CP000806">
    <property type="protein sequence ID" value="ACB51910.1"/>
    <property type="molecule type" value="Genomic_DNA"/>
</dbReference>
<accession>B1WSC4</accession>
<dbReference type="KEGG" id="cyt:cce_2562"/>
<dbReference type="AlphaFoldDB" id="B1WSC4"/>
<protein>
    <submittedName>
        <fullName evidence="1">Uncharacterized protein</fullName>
    </submittedName>
</protein>
<name>B1WSC4_CROS5</name>
<organism evidence="1 2">
    <name type="scientific">Crocosphaera subtropica (strain ATCC 51142 / BH68)</name>
    <name type="common">Cyanothece sp. (strain ATCC 51142)</name>
    <dbReference type="NCBI Taxonomy" id="43989"/>
    <lineage>
        <taxon>Bacteria</taxon>
        <taxon>Bacillati</taxon>
        <taxon>Cyanobacteriota</taxon>
        <taxon>Cyanophyceae</taxon>
        <taxon>Oscillatoriophycideae</taxon>
        <taxon>Chroococcales</taxon>
        <taxon>Aphanothecaceae</taxon>
        <taxon>Crocosphaera</taxon>
        <taxon>Crocosphaera subtropica</taxon>
    </lineage>
</organism>
<evidence type="ECO:0000313" key="2">
    <source>
        <dbReference type="Proteomes" id="UP000001203"/>
    </source>
</evidence>
<gene>
    <name evidence="1" type="ordered locus">cce_2562</name>
</gene>
<keyword evidence="2" id="KW-1185">Reference proteome</keyword>
<reference evidence="1 2" key="1">
    <citation type="journal article" date="2008" name="Proc. Natl. Acad. Sci. U.S.A.">
        <title>The genome of Cyanothece 51142, a unicellular diazotrophic cyanobacterium important in the marine nitrogen cycle.</title>
        <authorList>
            <person name="Welsh E.A."/>
            <person name="Liberton M."/>
            <person name="Stoeckel J."/>
            <person name="Loh T."/>
            <person name="Elvitigala T."/>
            <person name="Wang C."/>
            <person name="Wollam A."/>
            <person name="Fulton R.S."/>
            <person name="Clifton S.W."/>
            <person name="Jacobs J.M."/>
            <person name="Aurora R."/>
            <person name="Ghosh B.K."/>
            <person name="Sherman L.A."/>
            <person name="Smith R.D."/>
            <person name="Wilson R.K."/>
            <person name="Pakrasi H.B."/>
        </authorList>
    </citation>
    <scope>NUCLEOTIDE SEQUENCE [LARGE SCALE GENOMIC DNA]</scope>
    <source>
        <strain evidence="2">ATCC 51142 / BH68</strain>
    </source>
</reference>
<proteinExistence type="predicted"/>
<sequence length="30" mass="3422">MMIVNKNVANSLFIDVMVISQLLIKNSWLS</sequence>